<dbReference type="OrthoDB" id="19985at10239"/>
<proteinExistence type="predicted"/>
<organism evidence="3">
    <name type="scientific">Riverside virus 1</name>
    <dbReference type="NCBI Taxonomy" id="1803263"/>
    <lineage>
        <taxon>Viruses</taxon>
        <taxon>Riboviria</taxon>
        <taxon>Orthornavirae</taxon>
        <taxon>Negarnaviricota</taxon>
        <taxon>Haploviricotina</taxon>
        <taxon>Monjiviricetes</taxon>
        <taxon>Mononegavirales</taxon>
        <taxon>Rhabdoviridae</taxon>
        <taxon>Alpharhabdovirinae</taxon>
        <taxon>Ohlsrhavirus</taxon>
        <taxon>Ohlsrhavirus riverside</taxon>
    </lineage>
</organism>
<evidence type="ECO:0000313" key="5">
    <source>
        <dbReference type="Proteomes" id="UP000099166"/>
    </source>
</evidence>
<dbReference type="KEGG" id="vg:41700627"/>
<dbReference type="EMBL" id="KU248086">
    <property type="protein sequence ID" value="AMJ52366.1"/>
    <property type="molecule type" value="Viral_cRNA"/>
</dbReference>
<keyword evidence="5" id="KW-1185">Reference proteome</keyword>
<dbReference type="EMBL" id="MW699046">
    <property type="protein sequence ID" value="QTT60759.1"/>
    <property type="molecule type" value="Viral_cRNA"/>
</dbReference>
<sequence>MSIIKIVRVDALLEMRFREPPRTYKDLLSSLEIIKDDYKGYVNDKEYILLFYTLAGFTCKYRHQVGAFYHYRGTINGVFKIKMCSMSPIFPLTYDYDGEGIGLIPNLLVSFHLTSEESNMSPTSIVDYIRSRSPNKYRKRHALKLSIFKPYAITVESEKDCLSIKKN</sequence>
<gene>
    <name evidence="3" type="primary">M</name>
</gene>
<dbReference type="EMBL" id="KU248087">
    <property type="protein sequence ID" value="AMJ52371.1"/>
    <property type="molecule type" value="Viral_cRNA"/>
</dbReference>
<reference evidence="5" key="1">
    <citation type="journal article" date="2016" name="Infect. Genet. Evol.">
        <title>Detection and genome analysis of a novel (dima)rhabdovirus (Riverside virus) from Ochlerotatus sp. mosquitoes in Central Europe.</title>
        <authorList>
            <person name="Reuter G."/>
            <person name="Boros A."/>
            <person name="Pal J."/>
            <person name="Kapusinszky B."/>
            <person name="Delwart E."/>
            <person name="Pankovics P."/>
        </authorList>
    </citation>
    <scope>NUCLEOTIDE SEQUENCE [LARGE SCALE GENOMIC DNA]</scope>
</reference>
<accession>A0A140D058</accession>
<reference evidence="4" key="3">
    <citation type="submission" date="2021-03" db="EMBL/GenBank/DDBJ databases">
        <title>Establishment of Culex modestus in Belgium and a glance into the virome of Belgian mosquito species.</title>
        <authorList>
            <person name="Wang L."/>
            <person name="Rosales Rosas A.L."/>
            <person name="De Coninck L."/>
            <person name="Shi C."/>
            <person name="Bouckaert J."/>
            <person name="Matthijnssens J."/>
            <person name="Delang L."/>
        </authorList>
    </citation>
    <scope>NUCLEOTIDE SEQUENCE</scope>
    <source>
        <strain evidence="4">RV1_Leuven_Pool8</strain>
    </source>
</reference>
<dbReference type="EMBL" id="KU248085">
    <property type="protein sequence ID" value="AMJ52361.1"/>
    <property type="molecule type" value="Viral_cRNA"/>
</dbReference>
<reference evidence="3" key="2">
    <citation type="journal article" date="2016" name="Infect. Genet. Evol.">
        <title>Detection and genome analysis of novel (dima)rhabdovirus (Riverside virus) from Ochlerotatus sp. mosquitoes in Central Europe.</title>
        <authorList>
            <person name="Reuter G."/>
            <person name="Boros A."/>
            <person name="Pal J."/>
            <person name="Kapusinszky B."/>
            <person name="Delwart E."/>
            <person name="Pankovics P."/>
        </authorList>
    </citation>
    <scope>NUCLEOTIDE SEQUENCE</scope>
    <source>
        <strain evidence="2">RISV-Danube 1</strain>
        <strain evidence="1">RISV-Drava 1</strain>
        <strain evidence="3">RISV-Drava 2</strain>
    </source>
</reference>
<dbReference type="RefSeq" id="YP_009552818.1">
    <property type="nucleotide sequence ID" value="NC_040669.1"/>
</dbReference>
<evidence type="ECO:0000313" key="3">
    <source>
        <dbReference type="EMBL" id="AMJ52371.1"/>
    </source>
</evidence>
<name>A0A140D058_9RHAB</name>
<evidence type="ECO:0000313" key="4">
    <source>
        <dbReference type="EMBL" id="QTT60759.1"/>
    </source>
</evidence>
<protein>
    <submittedName>
        <fullName evidence="3">Matrix protein</fullName>
    </submittedName>
</protein>
<evidence type="ECO:0000313" key="2">
    <source>
        <dbReference type="EMBL" id="AMJ52366.1"/>
    </source>
</evidence>
<dbReference type="GeneID" id="41700627"/>
<dbReference type="Proteomes" id="UP000099166">
    <property type="component" value="Segment"/>
</dbReference>
<evidence type="ECO:0000313" key="1">
    <source>
        <dbReference type="EMBL" id="AMJ52361.1"/>
    </source>
</evidence>